<dbReference type="EC" id="6.3.5.-" evidence="11"/>
<dbReference type="Proteomes" id="UP001243717">
    <property type="component" value="Unassembled WGS sequence"/>
</dbReference>
<comment type="subunit">
    <text evidence="2 11">Heterotrimer of A, B and C subunits.</text>
</comment>
<evidence type="ECO:0000256" key="1">
    <source>
        <dbReference type="ARBA" id="ARBA00005306"/>
    </source>
</evidence>
<evidence type="ECO:0000313" key="13">
    <source>
        <dbReference type="EMBL" id="MDQ8192789.1"/>
    </source>
</evidence>
<evidence type="ECO:0000256" key="8">
    <source>
        <dbReference type="ARBA" id="ARBA00024799"/>
    </source>
</evidence>
<dbReference type="SUPFAM" id="SSF89095">
    <property type="entry name" value="GatB/YqeY motif"/>
    <property type="match status" value="1"/>
</dbReference>
<reference evidence="13 14" key="1">
    <citation type="submission" date="2023-04" db="EMBL/GenBank/DDBJ databases">
        <title>A novel bacteria isolated from coastal sediment.</title>
        <authorList>
            <person name="Liu X.-J."/>
            <person name="Du Z.-J."/>
        </authorList>
    </citation>
    <scope>NUCLEOTIDE SEQUENCE [LARGE SCALE GENOMIC DNA]</scope>
    <source>
        <strain evidence="13 14">SDUM461004</strain>
    </source>
</reference>
<dbReference type="EMBL" id="JARXIC010000001">
    <property type="protein sequence ID" value="MDQ8192789.1"/>
    <property type="molecule type" value="Genomic_DNA"/>
</dbReference>
<evidence type="ECO:0000256" key="11">
    <source>
        <dbReference type="HAMAP-Rule" id="MF_00121"/>
    </source>
</evidence>
<dbReference type="InterPro" id="IPR042114">
    <property type="entry name" value="GatB_C_1"/>
</dbReference>
<evidence type="ECO:0000256" key="6">
    <source>
        <dbReference type="ARBA" id="ARBA00022840"/>
    </source>
</evidence>
<dbReference type="NCBIfam" id="NF004012">
    <property type="entry name" value="PRK05477.1-2"/>
    <property type="match status" value="1"/>
</dbReference>
<dbReference type="PANTHER" id="PTHR11659:SF0">
    <property type="entry name" value="GLUTAMYL-TRNA(GLN) AMIDOTRANSFERASE SUBUNIT B, MITOCHONDRIAL"/>
    <property type="match status" value="1"/>
</dbReference>
<evidence type="ECO:0000256" key="9">
    <source>
        <dbReference type="ARBA" id="ARBA00047380"/>
    </source>
</evidence>
<dbReference type="InterPro" id="IPR017959">
    <property type="entry name" value="Asn/Gln-tRNA_amidoTrfase_suB/E"/>
</dbReference>
<gene>
    <name evidence="11 13" type="primary">gatB</name>
    <name evidence="13" type="ORF">QEH59_00030</name>
</gene>
<evidence type="ECO:0000256" key="4">
    <source>
        <dbReference type="ARBA" id="ARBA00022598"/>
    </source>
</evidence>
<comment type="function">
    <text evidence="8 11">Allows the formation of correctly charged Asn-tRNA(Asn) or Gln-tRNA(Gln) through the transamidation of misacylated Asp-tRNA(Asn) or Glu-tRNA(Gln) in organisms which lack either or both of asparaginyl-tRNA or glutaminyl-tRNA synthetases. The reaction takes place in the presence of glutamine and ATP through an activated phospho-Asp-tRNA(Asn) or phospho-Glu-tRNA(Gln).</text>
</comment>
<dbReference type="PANTHER" id="PTHR11659">
    <property type="entry name" value="GLUTAMYL-TRNA GLN AMIDOTRANSFERASE SUBUNIT B MITOCHONDRIAL AND PROKARYOTIC PET112-RELATED"/>
    <property type="match status" value="1"/>
</dbReference>
<accession>A0ABU1ADJ8</accession>
<keyword evidence="7 11" id="KW-0648">Protein biosynthesis</keyword>
<dbReference type="RefSeq" id="WP_308983300.1">
    <property type="nucleotide sequence ID" value="NZ_JARXIC010000001.1"/>
</dbReference>
<keyword evidence="4 11" id="KW-0436">Ligase</keyword>
<dbReference type="SUPFAM" id="SSF55931">
    <property type="entry name" value="Glutamine synthetase/guanido kinase"/>
    <property type="match status" value="1"/>
</dbReference>
<sequence>MQYEAVIGLEIHVQIKTRTKMFTAAPYEYGAAPNTLTDAVVLGLPGTLPVLNHTAIEKCAKLGLMLGCEIAEVCKWDRKNYFYPDSPKNYQLTQNEEPLCIGGKVEIELPGPSRNVEGEHRWVALNRIHLEEDPGKLTHEAFETVIDFNRAGVPLAEIVTEPDMSSSTEAVAFLNCLRNMIVYAGISDCDMEKGQMRCDANVSLRPVGSDKLGTRTEMKNLNSISNVKAAIEYEIERQTEILEEGGSITQETRRWDVESGTSFSLRSKEEAHDYRYFPDPDLMPVQMDRARVAELEAELPERPLDKQRRYQEELGLPFTITSVLCVDRELSEFFEEALKTHNAPKQIANYITNDLLRELSAVSEHGESAHSVGQSKLTPAHIATLAKIIDEGVISKQIGKEVFTEMFATGEMPDAIVEKKGLKQSNDTGEIEALCREAIAGNAKAVGQYKDGNEKALNALKGPVMKATKGKANPAMLDQLLKKLIDEGE</sequence>
<dbReference type="InterPro" id="IPR003789">
    <property type="entry name" value="Asn/Gln_tRNA_amidoTrase-B-like"/>
</dbReference>
<comment type="catalytic activity">
    <reaction evidence="10 11">
        <text>L-glutamyl-tRNA(Gln) + L-glutamine + ATP + H2O = L-glutaminyl-tRNA(Gln) + L-glutamate + ADP + phosphate + H(+)</text>
        <dbReference type="Rhea" id="RHEA:17521"/>
        <dbReference type="Rhea" id="RHEA-COMP:9681"/>
        <dbReference type="Rhea" id="RHEA-COMP:9684"/>
        <dbReference type="ChEBI" id="CHEBI:15377"/>
        <dbReference type="ChEBI" id="CHEBI:15378"/>
        <dbReference type="ChEBI" id="CHEBI:29985"/>
        <dbReference type="ChEBI" id="CHEBI:30616"/>
        <dbReference type="ChEBI" id="CHEBI:43474"/>
        <dbReference type="ChEBI" id="CHEBI:58359"/>
        <dbReference type="ChEBI" id="CHEBI:78520"/>
        <dbReference type="ChEBI" id="CHEBI:78521"/>
        <dbReference type="ChEBI" id="CHEBI:456216"/>
    </reaction>
</comment>
<evidence type="ECO:0000313" key="14">
    <source>
        <dbReference type="Proteomes" id="UP001243717"/>
    </source>
</evidence>
<dbReference type="InterPro" id="IPR023168">
    <property type="entry name" value="GatB_Yqey_C_2"/>
</dbReference>
<dbReference type="Gene3D" id="1.10.150.380">
    <property type="entry name" value="GatB domain, N-terminal subdomain"/>
    <property type="match status" value="1"/>
</dbReference>
<evidence type="ECO:0000256" key="7">
    <source>
        <dbReference type="ARBA" id="ARBA00022917"/>
    </source>
</evidence>
<organism evidence="13 14">
    <name type="scientific">Thalassobacterium sedimentorum</name>
    <dbReference type="NCBI Taxonomy" id="3041258"/>
    <lineage>
        <taxon>Bacteria</taxon>
        <taxon>Pseudomonadati</taxon>
        <taxon>Verrucomicrobiota</taxon>
        <taxon>Opitutia</taxon>
        <taxon>Puniceicoccales</taxon>
        <taxon>Coraliomargaritaceae</taxon>
        <taxon>Thalassobacterium</taxon>
    </lineage>
</organism>
<dbReference type="SMART" id="SM00845">
    <property type="entry name" value="GatB_Yqey"/>
    <property type="match status" value="1"/>
</dbReference>
<keyword evidence="14" id="KW-1185">Reference proteome</keyword>
<keyword evidence="5 11" id="KW-0547">Nucleotide-binding</keyword>
<evidence type="ECO:0000256" key="3">
    <source>
        <dbReference type="ARBA" id="ARBA00016923"/>
    </source>
</evidence>
<dbReference type="HAMAP" id="MF_00121">
    <property type="entry name" value="GatB"/>
    <property type="match status" value="1"/>
</dbReference>
<dbReference type="InterPro" id="IPR014746">
    <property type="entry name" value="Gln_synth/guanido_kin_cat_dom"/>
</dbReference>
<comment type="catalytic activity">
    <reaction evidence="9 11">
        <text>L-aspartyl-tRNA(Asn) + L-glutamine + ATP + H2O = L-asparaginyl-tRNA(Asn) + L-glutamate + ADP + phosphate + 2 H(+)</text>
        <dbReference type="Rhea" id="RHEA:14513"/>
        <dbReference type="Rhea" id="RHEA-COMP:9674"/>
        <dbReference type="Rhea" id="RHEA-COMP:9677"/>
        <dbReference type="ChEBI" id="CHEBI:15377"/>
        <dbReference type="ChEBI" id="CHEBI:15378"/>
        <dbReference type="ChEBI" id="CHEBI:29985"/>
        <dbReference type="ChEBI" id="CHEBI:30616"/>
        <dbReference type="ChEBI" id="CHEBI:43474"/>
        <dbReference type="ChEBI" id="CHEBI:58359"/>
        <dbReference type="ChEBI" id="CHEBI:78515"/>
        <dbReference type="ChEBI" id="CHEBI:78516"/>
        <dbReference type="ChEBI" id="CHEBI:456216"/>
    </reaction>
</comment>
<name>A0ABU1ADJ8_9BACT</name>
<evidence type="ECO:0000256" key="10">
    <source>
        <dbReference type="ARBA" id="ARBA00047913"/>
    </source>
</evidence>
<dbReference type="NCBIfam" id="TIGR00133">
    <property type="entry name" value="gatB"/>
    <property type="match status" value="1"/>
</dbReference>
<evidence type="ECO:0000256" key="2">
    <source>
        <dbReference type="ARBA" id="ARBA00011123"/>
    </source>
</evidence>
<dbReference type="InterPro" id="IPR004413">
    <property type="entry name" value="GatB"/>
</dbReference>
<dbReference type="InterPro" id="IPR017958">
    <property type="entry name" value="Gln-tRNA_amidoTrfase_suB_CS"/>
</dbReference>
<dbReference type="InterPro" id="IPR018027">
    <property type="entry name" value="Asn/Gln_amidotransferase"/>
</dbReference>
<dbReference type="Pfam" id="PF02934">
    <property type="entry name" value="GatB_N"/>
    <property type="match status" value="1"/>
</dbReference>
<keyword evidence="6 11" id="KW-0067">ATP-binding</keyword>
<protein>
    <recommendedName>
        <fullName evidence="3 11">Aspartyl/glutamyl-tRNA(Asn/Gln) amidotransferase subunit B</fullName>
        <shortName evidence="11">Asp/Glu-ADT subunit B</shortName>
        <ecNumber evidence="11">6.3.5.-</ecNumber>
    </recommendedName>
</protein>
<comment type="similarity">
    <text evidence="1 11">Belongs to the GatB/GatE family. GatB subfamily.</text>
</comment>
<evidence type="ECO:0000259" key="12">
    <source>
        <dbReference type="SMART" id="SM00845"/>
    </source>
</evidence>
<comment type="caution">
    <text evidence="13">The sequence shown here is derived from an EMBL/GenBank/DDBJ whole genome shotgun (WGS) entry which is preliminary data.</text>
</comment>
<evidence type="ECO:0000256" key="5">
    <source>
        <dbReference type="ARBA" id="ARBA00022741"/>
    </source>
</evidence>
<dbReference type="Gene3D" id="1.10.10.410">
    <property type="match status" value="1"/>
</dbReference>
<dbReference type="InterPro" id="IPR006075">
    <property type="entry name" value="Asn/Gln-tRNA_Trfase_suB/E_cat"/>
</dbReference>
<proteinExistence type="inferred from homology"/>
<feature type="domain" description="Asn/Gln amidotransferase" evidence="12">
    <location>
        <begin position="332"/>
        <end position="485"/>
    </location>
</feature>
<dbReference type="NCBIfam" id="NF004014">
    <property type="entry name" value="PRK05477.1-4"/>
    <property type="match status" value="1"/>
</dbReference>
<dbReference type="PROSITE" id="PS01234">
    <property type="entry name" value="GATB"/>
    <property type="match status" value="1"/>
</dbReference>
<dbReference type="Pfam" id="PF02637">
    <property type="entry name" value="GatB_Yqey"/>
    <property type="match status" value="1"/>
</dbReference>